<reference evidence="8 9" key="1">
    <citation type="submission" date="2019-11" db="EMBL/GenBank/DDBJ databases">
        <title>Genome sequence of Moorella glycerini DSM11254.</title>
        <authorList>
            <person name="Poehlein A."/>
            <person name="Boeer T."/>
            <person name="Daniel R."/>
        </authorList>
    </citation>
    <scope>NUCLEOTIDE SEQUENCE [LARGE SCALE GENOMIC DNA]</scope>
    <source>
        <strain evidence="8 9">DSM 11254</strain>
    </source>
</reference>
<dbReference type="SUPFAM" id="SSF52255">
    <property type="entry name" value="N5-CAIR mutase (phosphoribosylaminoimidazole carboxylase, PurE)"/>
    <property type="match status" value="1"/>
</dbReference>
<evidence type="ECO:0000256" key="4">
    <source>
        <dbReference type="PIRNR" id="PIRNR001338"/>
    </source>
</evidence>
<evidence type="ECO:0000256" key="2">
    <source>
        <dbReference type="ARBA" id="ARBA00023235"/>
    </source>
</evidence>
<sequence>MNLAHVGMVMGSDSDLPVMAQAAAMLERFQIPYEVKILSAHRSPDAALDYARKAAGRGLKVLIAGAGGAAHLAGVLAAVTTLPVIGVPIKTAALGGVDSLYAMVQMPKGIPVATVAIDGAANAAILAAQILAVHDPQLKARLAAYKEELAREVAARDAKLAQLGIEAYLREGKK</sequence>
<dbReference type="Pfam" id="PF00731">
    <property type="entry name" value="AIRC"/>
    <property type="match status" value="1"/>
</dbReference>
<keyword evidence="2 3" id="KW-0413">Isomerase</keyword>
<dbReference type="PANTHER" id="PTHR23046">
    <property type="entry name" value="PHOSPHORIBOSYLAMINOIMIDAZOLE CARBOXYLASE CATALYTIC SUBUNIT"/>
    <property type="match status" value="1"/>
</dbReference>
<dbReference type="AlphaFoldDB" id="A0A6I5ZN13"/>
<feature type="domain" description="PurE" evidence="7">
    <location>
        <begin position="4"/>
        <end position="153"/>
    </location>
</feature>
<evidence type="ECO:0000256" key="6">
    <source>
        <dbReference type="SAM" id="Phobius"/>
    </source>
</evidence>
<keyword evidence="9" id="KW-1185">Reference proteome</keyword>
<accession>A0A6I5ZN13</accession>
<feature type="transmembrane region" description="Helical" evidence="6">
    <location>
        <begin position="61"/>
        <end position="89"/>
    </location>
</feature>
<dbReference type="UniPathway" id="UPA00074">
    <property type="reaction ID" value="UER00943"/>
</dbReference>
<dbReference type="GO" id="GO:0034023">
    <property type="term" value="F:5-(carboxyamino)imidazole ribonucleotide mutase activity"/>
    <property type="evidence" value="ECO:0007669"/>
    <property type="project" value="UniProtKB-UniRule"/>
</dbReference>
<evidence type="ECO:0000259" key="7">
    <source>
        <dbReference type="SMART" id="SM01001"/>
    </source>
</evidence>
<comment type="similarity">
    <text evidence="3">Belongs to the AIR carboxylase family. Class I subfamily.</text>
</comment>
<dbReference type="InterPro" id="IPR033747">
    <property type="entry name" value="PurE_ClassI"/>
</dbReference>
<gene>
    <name evidence="3 8" type="primary">purE</name>
    <name evidence="8" type="ORF">MGLY_06350</name>
</gene>
<keyword evidence="6" id="KW-0472">Membrane</keyword>
<feature type="binding site" evidence="3 5">
    <location>
        <position position="42"/>
    </location>
    <ligand>
        <name>substrate</name>
    </ligand>
</feature>
<dbReference type="SMART" id="SM01001">
    <property type="entry name" value="AIRC"/>
    <property type="match status" value="1"/>
</dbReference>
<dbReference type="PANTHER" id="PTHR23046:SF2">
    <property type="entry name" value="PHOSPHORIBOSYLAMINOIMIDAZOLE CARBOXYLASE"/>
    <property type="match status" value="1"/>
</dbReference>
<keyword evidence="1 3" id="KW-0658">Purine biosynthesis</keyword>
<organism evidence="8 9">
    <name type="scientific">Neomoorella glycerini</name>
    <dbReference type="NCBI Taxonomy" id="55779"/>
    <lineage>
        <taxon>Bacteria</taxon>
        <taxon>Bacillati</taxon>
        <taxon>Bacillota</taxon>
        <taxon>Clostridia</taxon>
        <taxon>Neomoorellales</taxon>
        <taxon>Neomoorellaceae</taxon>
        <taxon>Neomoorella</taxon>
    </lineage>
</organism>
<dbReference type="EMBL" id="CP046244">
    <property type="protein sequence ID" value="QGP91304.1"/>
    <property type="molecule type" value="Genomic_DNA"/>
</dbReference>
<name>A0A6I5ZN13_9FIRM</name>
<evidence type="ECO:0000313" key="9">
    <source>
        <dbReference type="Proteomes" id="UP000425916"/>
    </source>
</evidence>
<feature type="binding site" evidence="3 5">
    <location>
        <position position="12"/>
    </location>
    <ligand>
        <name>substrate</name>
    </ligand>
</feature>
<dbReference type="NCBIfam" id="TIGR01162">
    <property type="entry name" value="purE"/>
    <property type="match status" value="1"/>
</dbReference>
<dbReference type="InterPro" id="IPR024694">
    <property type="entry name" value="PurE_prokaryotes"/>
</dbReference>
<comment type="catalytic activity">
    <reaction evidence="3 4">
        <text>5-carboxyamino-1-(5-phospho-D-ribosyl)imidazole + H(+) = 5-amino-1-(5-phospho-D-ribosyl)imidazole-4-carboxylate</text>
        <dbReference type="Rhea" id="RHEA:13193"/>
        <dbReference type="ChEBI" id="CHEBI:15378"/>
        <dbReference type="ChEBI" id="CHEBI:58730"/>
        <dbReference type="ChEBI" id="CHEBI:77657"/>
        <dbReference type="EC" id="5.4.99.18"/>
    </reaction>
</comment>
<dbReference type="EC" id="5.4.99.18" evidence="3 4"/>
<feature type="transmembrane region" description="Helical" evidence="6">
    <location>
        <begin position="109"/>
        <end position="133"/>
    </location>
</feature>
<keyword evidence="6" id="KW-0812">Transmembrane</keyword>
<dbReference type="GO" id="GO:0006189">
    <property type="term" value="P:'de novo' IMP biosynthetic process"/>
    <property type="evidence" value="ECO:0007669"/>
    <property type="project" value="UniProtKB-UniRule"/>
</dbReference>
<dbReference type="Proteomes" id="UP000425916">
    <property type="component" value="Chromosome"/>
</dbReference>
<dbReference type="OrthoDB" id="9791908at2"/>
<dbReference type="PIRSF" id="PIRSF001338">
    <property type="entry name" value="AIR_carboxylase"/>
    <property type="match status" value="1"/>
</dbReference>
<proteinExistence type="inferred from homology"/>
<comment type="function">
    <text evidence="3 4">Catalyzes the conversion of N5-carboxyaminoimidazole ribonucleotide (N5-CAIR) to 4-carboxy-5-aminoimidazole ribonucleotide (CAIR).</text>
</comment>
<dbReference type="HAMAP" id="MF_01929">
    <property type="entry name" value="PurE_classI"/>
    <property type="match status" value="1"/>
</dbReference>
<dbReference type="RefSeq" id="WP_156271703.1">
    <property type="nucleotide sequence ID" value="NZ_CP046244.1"/>
</dbReference>
<evidence type="ECO:0000256" key="5">
    <source>
        <dbReference type="PIRSR" id="PIRSR001338-1"/>
    </source>
</evidence>
<evidence type="ECO:0000256" key="1">
    <source>
        <dbReference type="ARBA" id="ARBA00022755"/>
    </source>
</evidence>
<protein>
    <recommendedName>
        <fullName evidence="3 4">N5-carboxyaminoimidazole ribonucleotide mutase</fullName>
        <shortName evidence="3 4">N5-CAIR mutase</shortName>
        <ecNumber evidence="3 4">5.4.99.18</ecNumber>
    </recommendedName>
    <alternativeName>
        <fullName evidence="3">5-(carboxyamino)imidazole ribonucleotide mutase</fullName>
    </alternativeName>
</protein>
<comment type="pathway">
    <text evidence="3 4">Purine metabolism; IMP biosynthesis via de novo pathway; 5-amino-1-(5-phospho-D-ribosyl)imidazole-4-carboxylate from 5-amino-1-(5-phospho-D-ribosyl)imidazole (N5-CAIR route): step 2/2.</text>
</comment>
<evidence type="ECO:0000313" key="8">
    <source>
        <dbReference type="EMBL" id="QGP91304.1"/>
    </source>
</evidence>
<dbReference type="InterPro" id="IPR000031">
    <property type="entry name" value="PurE_dom"/>
</dbReference>
<feature type="binding site" evidence="3 5">
    <location>
        <position position="15"/>
    </location>
    <ligand>
        <name>substrate</name>
    </ligand>
</feature>
<evidence type="ECO:0000256" key="3">
    <source>
        <dbReference type="HAMAP-Rule" id="MF_01929"/>
    </source>
</evidence>
<keyword evidence="6" id="KW-1133">Transmembrane helix</keyword>
<dbReference type="Gene3D" id="3.40.50.1970">
    <property type="match status" value="1"/>
</dbReference>